<dbReference type="InterPro" id="IPR003433">
    <property type="entry name" value="Capsid_VP4_densovirus"/>
</dbReference>
<dbReference type="EMBL" id="MW046638">
    <property type="protein sequence ID" value="QTE04130.1"/>
    <property type="molecule type" value="Genomic_DNA"/>
</dbReference>
<name>A0A8A4XEN9_9VIRU</name>
<sequence>MSLPSGPSLPGDPSNVCNITREQFDAIHADQRVVDISNVHIERLNSEGIPLPLQLEFHDIPVYRWKDRIKQYAEYYKLSRYEIKYIQNKLHCEYLEKYGKNPQKRVTGFNVPDFIPEGVAENNPDPEHVEETLPEVELSVGGHPDTARGGMSNAAVPTPSTSASTGSSRRQGRVEVVDPKGGNNIPGSASGNHSEGTEPTISRPISESGGFAIFKQVHRIYTYGLEEKIISKNNVNTNFKDYYLVTGLCDIPWHRVFFYLNPNEYASLPIGSKVSEVGIKIWFRNCRQSFETNSTESNLASLNQAVNIQSGVGLNKSIKGLNGKVTTDVSLMIKDFTPIGTSPTSYYKDLDEEFYGVNEQDANFILKIPRSQIGSVARPESYYAMYHNNQNFYTYKNAADTTVQASMRMGWPRLQEHISLIDSNSASGKMILAKTYKPIMGFIKKPYDSLTIHNQMAISTTSKNGTIEYMTGTHMRHSGCVETNITQSGRVTNTVPKGIACINCYSPKDDDFSRFSLIENSQTHTYYQHPSIIPQTMPSIHVGLKPAESTSLGGERKISNMQGLFEIETTMKVDFGFPMYYPHHEQPHILPEATFFVDGNKRIKTNLTMHNGLYRYA</sequence>
<proteinExistence type="predicted"/>
<feature type="compositionally biased region" description="Low complexity" evidence="1">
    <location>
        <begin position="152"/>
        <end position="168"/>
    </location>
</feature>
<feature type="region of interest" description="Disordered" evidence="1">
    <location>
        <begin position="140"/>
        <end position="203"/>
    </location>
</feature>
<dbReference type="InterPro" id="IPR016184">
    <property type="entry name" value="Capsid/spike_ssDNA_virus"/>
</dbReference>
<evidence type="ECO:0000256" key="1">
    <source>
        <dbReference type="SAM" id="MobiDB-lite"/>
    </source>
</evidence>
<dbReference type="GO" id="GO:0005198">
    <property type="term" value="F:structural molecule activity"/>
    <property type="evidence" value="ECO:0007669"/>
    <property type="project" value="InterPro"/>
</dbReference>
<protein>
    <submittedName>
        <fullName evidence="2">Putative structural protein</fullName>
    </submittedName>
</protein>
<evidence type="ECO:0000313" key="2">
    <source>
        <dbReference type="EMBL" id="QTE04130.1"/>
    </source>
</evidence>
<dbReference type="SUPFAM" id="SSF88645">
    <property type="entry name" value="ssDNA viruses"/>
    <property type="match status" value="1"/>
</dbReference>
<organism evidence="2">
    <name type="scientific">Lanius cristatus ambidensovirus</name>
    <dbReference type="NCBI Taxonomy" id="2794461"/>
    <lineage>
        <taxon>Viruses</taxon>
        <taxon>Monodnaviria</taxon>
        <taxon>Shotokuvirae</taxon>
        <taxon>Cossaviricota</taxon>
        <taxon>Quintoviricetes</taxon>
        <taxon>Piccovirales</taxon>
        <taxon>Parvoviridae</taxon>
        <taxon>Densovirinae</taxon>
        <taxon>Ambidensovirus</taxon>
    </lineage>
</organism>
<dbReference type="Pfam" id="PF02336">
    <property type="entry name" value="Denso_VP4"/>
    <property type="match status" value="1"/>
</dbReference>
<feature type="compositionally biased region" description="Polar residues" evidence="1">
    <location>
        <begin position="185"/>
        <end position="203"/>
    </location>
</feature>
<accession>A0A8A4XEN9</accession>
<reference evidence="2" key="1">
    <citation type="submission" date="2020-09" db="EMBL/GenBank/DDBJ databases">
        <title>Parvovirus dark matter in the feces of wild birds.</title>
        <authorList>
            <person name="Dai Z."/>
            <person name="Yang S."/>
            <person name="Zhang W."/>
        </authorList>
    </citation>
    <scope>NUCLEOTIDE SEQUENCE</scope>
    <source>
        <strain evidence="2">Brs113par013</strain>
    </source>
</reference>